<sequence length="85" mass="9640">MNRSEPVNDEVEEPPITPIIDEHQDVIQAVRTPTPAVRSPTQQLRYPDRRQRPPAFDGVALESDANKPMRNGDLIWLDGCVGEHR</sequence>
<evidence type="ECO:0000313" key="2">
    <source>
        <dbReference type="EMBL" id="KAL3088923.1"/>
    </source>
</evidence>
<reference evidence="2 3" key="1">
    <citation type="submission" date="2024-10" db="EMBL/GenBank/DDBJ databases">
        <authorList>
            <person name="Kim D."/>
        </authorList>
    </citation>
    <scope>NUCLEOTIDE SEQUENCE [LARGE SCALE GENOMIC DNA]</scope>
    <source>
        <strain evidence="2">BH-2024</strain>
    </source>
</reference>
<comment type="caution">
    <text evidence="2">The sequence shown here is derived from an EMBL/GenBank/DDBJ whole genome shotgun (WGS) entry which is preliminary data.</text>
</comment>
<gene>
    <name evidence="2" type="ORF">niasHT_028699</name>
</gene>
<accession>A0ABD2JE67</accession>
<organism evidence="2 3">
    <name type="scientific">Heterodera trifolii</name>
    <dbReference type="NCBI Taxonomy" id="157864"/>
    <lineage>
        <taxon>Eukaryota</taxon>
        <taxon>Metazoa</taxon>
        <taxon>Ecdysozoa</taxon>
        <taxon>Nematoda</taxon>
        <taxon>Chromadorea</taxon>
        <taxon>Rhabditida</taxon>
        <taxon>Tylenchina</taxon>
        <taxon>Tylenchomorpha</taxon>
        <taxon>Tylenchoidea</taxon>
        <taxon>Heteroderidae</taxon>
        <taxon>Heteroderinae</taxon>
        <taxon>Heterodera</taxon>
    </lineage>
</organism>
<keyword evidence="3" id="KW-1185">Reference proteome</keyword>
<evidence type="ECO:0000256" key="1">
    <source>
        <dbReference type="SAM" id="MobiDB-lite"/>
    </source>
</evidence>
<name>A0ABD2JE67_9BILA</name>
<protein>
    <submittedName>
        <fullName evidence="2">Uncharacterized protein</fullName>
    </submittedName>
</protein>
<proteinExistence type="predicted"/>
<dbReference type="Proteomes" id="UP001620626">
    <property type="component" value="Unassembled WGS sequence"/>
</dbReference>
<dbReference type="AlphaFoldDB" id="A0ABD2JE67"/>
<dbReference type="EMBL" id="JBICBT010000993">
    <property type="protein sequence ID" value="KAL3088923.1"/>
    <property type="molecule type" value="Genomic_DNA"/>
</dbReference>
<evidence type="ECO:0000313" key="3">
    <source>
        <dbReference type="Proteomes" id="UP001620626"/>
    </source>
</evidence>
<feature type="region of interest" description="Disordered" evidence="1">
    <location>
        <begin position="32"/>
        <end position="58"/>
    </location>
</feature>